<dbReference type="Proteomes" id="UP000594480">
    <property type="component" value="Chromosome"/>
</dbReference>
<dbReference type="InterPro" id="IPR005302">
    <property type="entry name" value="MoCF_Sase_C"/>
</dbReference>
<evidence type="ECO:0000313" key="2">
    <source>
        <dbReference type="EMBL" id="QPE03979.1"/>
    </source>
</evidence>
<dbReference type="Pfam" id="PF03473">
    <property type="entry name" value="MOSC"/>
    <property type="match status" value="1"/>
</dbReference>
<dbReference type="GO" id="GO:0030151">
    <property type="term" value="F:molybdenum ion binding"/>
    <property type="evidence" value="ECO:0007669"/>
    <property type="project" value="InterPro"/>
</dbReference>
<organism evidence="2 3">
    <name type="scientific">Microbacterium schleiferi</name>
    <dbReference type="NCBI Taxonomy" id="69362"/>
    <lineage>
        <taxon>Bacteria</taxon>
        <taxon>Bacillati</taxon>
        <taxon>Actinomycetota</taxon>
        <taxon>Actinomycetes</taxon>
        <taxon>Micrococcales</taxon>
        <taxon>Microbacteriaceae</taxon>
        <taxon>Microbacterium</taxon>
    </lineage>
</organism>
<dbReference type="AlphaFoldDB" id="A0A7S8MVF1"/>
<feature type="domain" description="MOSC" evidence="1">
    <location>
        <begin position="111"/>
        <end position="264"/>
    </location>
</feature>
<evidence type="ECO:0000259" key="1">
    <source>
        <dbReference type="PROSITE" id="PS51340"/>
    </source>
</evidence>
<reference evidence="2 3" key="1">
    <citation type="submission" date="2020-11" db="EMBL/GenBank/DDBJ databases">
        <title>Amino acid is mineralized and recycled by bacteria in oceanic microbiome.</title>
        <authorList>
            <person name="Zheng L.Y."/>
        </authorList>
    </citation>
    <scope>NUCLEOTIDE SEQUENCE [LARGE SCALE GENOMIC DNA]</scope>
    <source>
        <strain evidence="2 3">A32-1</strain>
    </source>
</reference>
<accession>A0A7S8MVF1</accession>
<dbReference type="GO" id="GO:0003824">
    <property type="term" value="F:catalytic activity"/>
    <property type="evidence" value="ECO:0007669"/>
    <property type="project" value="InterPro"/>
</dbReference>
<dbReference type="InterPro" id="IPR005303">
    <property type="entry name" value="MOCOS_middle"/>
</dbReference>
<dbReference type="GO" id="GO:0030170">
    <property type="term" value="F:pyridoxal phosphate binding"/>
    <property type="evidence" value="ECO:0007669"/>
    <property type="project" value="InterPro"/>
</dbReference>
<dbReference type="InterPro" id="IPR011037">
    <property type="entry name" value="Pyrv_Knase-like_insert_dom_sf"/>
</dbReference>
<dbReference type="EMBL" id="CP064760">
    <property type="protein sequence ID" value="QPE03979.1"/>
    <property type="molecule type" value="Genomic_DNA"/>
</dbReference>
<keyword evidence="3" id="KW-1185">Reference proteome</keyword>
<dbReference type="PROSITE" id="PS51340">
    <property type="entry name" value="MOSC"/>
    <property type="match status" value="1"/>
</dbReference>
<gene>
    <name evidence="2" type="ORF">IT882_12155</name>
</gene>
<evidence type="ECO:0000313" key="3">
    <source>
        <dbReference type="Proteomes" id="UP000594480"/>
    </source>
</evidence>
<dbReference type="Gene3D" id="2.40.33.20">
    <property type="entry name" value="PK beta-barrel domain-like"/>
    <property type="match status" value="1"/>
</dbReference>
<sequence>MATVEALFRYPVKGFTPEALKQLVVQSDGRVEGDRVLAFRFADAVDPEDDAGLEYWPKKRGLALMDMPSLARLRLEYDRSTRRLRISDAGTVLVEAGLDPDGRAEIEDAVTRAVAAGPDARRLRGEGRLPLTLIGDGVTSRFQDRARGYISLHGSASVAELDKAADPTVDHRRFRSNIVVSGLPAWSEVGWDGVVRIGELRFTIAAPIRRCAAIMANPDDGTRDVNLLRVLTDRFDQEAPTLGILLLPVGGGGTIRVGDPVDRE</sequence>
<dbReference type="RefSeq" id="WP_195692070.1">
    <property type="nucleotide sequence ID" value="NZ_CP064760.1"/>
</dbReference>
<dbReference type="Pfam" id="PF03476">
    <property type="entry name" value="MOSC_N"/>
    <property type="match status" value="1"/>
</dbReference>
<dbReference type="KEGG" id="msf:IT882_12155"/>
<protein>
    <submittedName>
        <fullName evidence="2">MOSC domain-containing protein</fullName>
    </submittedName>
</protein>
<proteinExistence type="predicted"/>
<dbReference type="SUPFAM" id="SSF50800">
    <property type="entry name" value="PK beta-barrel domain-like"/>
    <property type="match status" value="1"/>
</dbReference>
<name>A0A7S8MVF1_9MICO</name>